<evidence type="ECO:0000259" key="7">
    <source>
        <dbReference type="PROSITE" id="PS50102"/>
    </source>
</evidence>
<dbReference type="InterPro" id="IPR036388">
    <property type="entry name" value="WH-like_DNA-bd_sf"/>
</dbReference>
<dbReference type="EMBL" id="KZ305039">
    <property type="protein sequence ID" value="PIA41583.1"/>
    <property type="molecule type" value="Genomic_DNA"/>
</dbReference>
<dbReference type="InterPro" id="IPR036390">
    <property type="entry name" value="WH_DNA-bd_sf"/>
</dbReference>
<dbReference type="GO" id="GO:1990904">
    <property type="term" value="C:ribonucleoprotein complex"/>
    <property type="evidence" value="ECO:0007669"/>
    <property type="project" value="InterPro"/>
</dbReference>
<evidence type="ECO:0000313" key="9">
    <source>
        <dbReference type="EMBL" id="PIA41583.1"/>
    </source>
</evidence>
<dbReference type="InterPro" id="IPR045180">
    <property type="entry name" value="La_dom_prot"/>
</dbReference>
<dbReference type="GO" id="GO:0006396">
    <property type="term" value="P:RNA processing"/>
    <property type="evidence" value="ECO:0007669"/>
    <property type="project" value="InterPro"/>
</dbReference>
<evidence type="ECO:0000313" key="10">
    <source>
        <dbReference type="Proteomes" id="UP000230069"/>
    </source>
</evidence>
<feature type="compositionally biased region" description="Basic and acidic residues" evidence="6">
    <location>
        <begin position="278"/>
        <end position="352"/>
    </location>
</feature>
<dbReference type="Pfam" id="PF00076">
    <property type="entry name" value="RRM_1"/>
    <property type="match status" value="1"/>
</dbReference>
<dbReference type="SMART" id="SM00360">
    <property type="entry name" value="RRM"/>
    <property type="match status" value="1"/>
</dbReference>
<evidence type="ECO:0008006" key="11">
    <source>
        <dbReference type="Google" id="ProtNLM"/>
    </source>
</evidence>
<feature type="domain" description="HTH La-type RNA-binding" evidence="8">
    <location>
        <begin position="74"/>
        <end position="165"/>
    </location>
</feature>
<evidence type="ECO:0000256" key="5">
    <source>
        <dbReference type="PROSITE-ProRule" id="PRU00332"/>
    </source>
</evidence>
<feature type="domain" description="RRM" evidence="7">
    <location>
        <begin position="172"/>
        <end position="264"/>
    </location>
</feature>
<dbReference type="InterPro" id="IPR002344">
    <property type="entry name" value="Lupus_La"/>
</dbReference>
<evidence type="ECO:0000256" key="4">
    <source>
        <dbReference type="ARBA" id="ARBA00023242"/>
    </source>
</evidence>
<dbReference type="Proteomes" id="UP000230069">
    <property type="component" value="Unassembled WGS sequence"/>
</dbReference>
<evidence type="ECO:0000256" key="1">
    <source>
        <dbReference type="ARBA" id="ARBA00002339"/>
    </source>
</evidence>
<dbReference type="CDD" id="cd08033">
    <property type="entry name" value="LARP_6"/>
    <property type="match status" value="1"/>
</dbReference>
<comment type="function">
    <text evidence="1">Transcriptional regulator.</text>
</comment>
<name>A0A2G5DDM6_AQUCA</name>
<accession>A0A2G5DDM6</accession>
<dbReference type="SUPFAM" id="SSF46785">
    <property type="entry name" value="Winged helix' DNA-binding domain"/>
    <property type="match status" value="1"/>
</dbReference>
<dbReference type="SUPFAM" id="SSF54928">
    <property type="entry name" value="RNA-binding domain, RBD"/>
    <property type="match status" value="1"/>
</dbReference>
<dbReference type="Gene3D" id="3.30.70.330">
    <property type="match status" value="1"/>
</dbReference>
<keyword evidence="4" id="KW-0539">Nucleus</keyword>
<dbReference type="InParanoid" id="A0A2G5DDM6"/>
<evidence type="ECO:0000256" key="6">
    <source>
        <dbReference type="SAM" id="MobiDB-lite"/>
    </source>
</evidence>
<dbReference type="GO" id="GO:0005634">
    <property type="term" value="C:nucleus"/>
    <property type="evidence" value="ECO:0007669"/>
    <property type="project" value="UniProtKB-SubCell"/>
</dbReference>
<evidence type="ECO:0000256" key="2">
    <source>
        <dbReference type="ARBA" id="ARBA00004123"/>
    </source>
</evidence>
<feature type="region of interest" description="Disordered" evidence="6">
    <location>
        <begin position="278"/>
        <end position="422"/>
    </location>
</feature>
<dbReference type="InterPro" id="IPR035979">
    <property type="entry name" value="RBD_domain_sf"/>
</dbReference>
<protein>
    <recommendedName>
        <fullName evidence="11">HTH La-type RNA-binding domain-containing protein</fullName>
    </recommendedName>
</protein>
<organism evidence="9 10">
    <name type="scientific">Aquilegia coerulea</name>
    <name type="common">Rocky mountain columbine</name>
    <dbReference type="NCBI Taxonomy" id="218851"/>
    <lineage>
        <taxon>Eukaryota</taxon>
        <taxon>Viridiplantae</taxon>
        <taxon>Streptophyta</taxon>
        <taxon>Embryophyta</taxon>
        <taxon>Tracheophyta</taxon>
        <taxon>Spermatophyta</taxon>
        <taxon>Magnoliopsida</taxon>
        <taxon>Ranunculales</taxon>
        <taxon>Ranunculaceae</taxon>
        <taxon>Thalictroideae</taxon>
        <taxon>Aquilegia</taxon>
    </lineage>
</organism>
<dbReference type="OrthoDB" id="435402at2759"/>
<dbReference type="Gene3D" id="1.10.10.10">
    <property type="entry name" value="Winged helix-like DNA-binding domain superfamily/Winged helix DNA-binding domain"/>
    <property type="match status" value="1"/>
</dbReference>
<dbReference type="PROSITE" id="PS50961">
    <property type="entry name" value="HTH_LA"/>
    <property type="match status" value="1"/>
</dbReference>
<keyword evidence="3 5" id="KW-0694">RNA-binding</keyword>
<keyword evidence="10" id="KW-1185">Reference proteome</keyword>
<dbReference type="PRINTS" id="PR00302">
    <property type="entry name" value="LUPUSLA"/>
</dbReference>
<proteinExistence type="predicted"/>
<sequence length="422" mass="46715">MEGDDGIITTVGSSPPANTEIFTVGSTSEDLGFHEEAEAEEEEAEVEVEVEVVVPSSAAVSLSSSTSSSTVTTTILTDDLKEKIIRQVEYYFSDENLPTDKFLMKYVKKDKAGYVPVAVVASFRKMKKLVQDKSLLVAALKESSHLILSSDGKKVRRIRPLPITEVKDAKSCTVVVENLPEDCSTEKLQRIFGDVGNVRSVFIRDPHATDDSSRGSREEMAVSGKIHALVEFETMKEAEKAVAILNDEKSWRNGMRVELLLKRMGKYSSKKAWKVVSEKNDKVPASHIVGDDQNNKSLDHHDERPGKALDHRDERPGKVLDHRDERPGKSLDHRDERTGKEEGNHSSNEKVGRNRRSRGRGQGQFRGQKQNYANGHGHGSAPTGSRSEGFSKPPPGPRMPDGTRGFTMGRGRPLPPSNHNHE</sequence>
<dbReference type="GO" id="GO:0003729">
    <property type="term" value="F:mRNA binding"/>
    <property type="evidence" value="ECO:0007669"/>
    <property type="project" value="TreeGrafter"/>
</dbReference>
<dbReference type="InterPro" id="IPR000504">
    <property type="entry name" value="RRM_dom"/>
</dbReference>
<gene>
    <name evidence="9" type="ORF">AQUCO_02200195v1</name>
</gene>
<dbReference type="PANTHER" id="PTHR22792:SF159">
    <property type="entry name" value="LA-RELATED PROTEIN 1B-RELATED"/>
    <property type="match status" value="1"/>
</dbReference>
<dbReference type="Pfam" id="PF05383">
    <property type="entry name" value="La"/>
    <property type="match status" value="1"/>
</dbReference>
<reference evidence="9 10" key="1">
    <citation type="submission" date="2017-09" db="EMBL/GenBank/DDBJ databases">
        <title>WGS assembly of Aquilegia coerulea Goldsmith.</title>
        <authorList>
            <person name="Hodges S."/>
            <person name="Kramer E."/>
            <person name="Nordborg M."/>
            <person name="Tomkins J."/>
            <person name="Borevitz J."/>
            <person name="Derieg N."/>
            <person name="Yan J."/>
            <person name="Mihaltcheva S."/>
            <person name="Hayes R.D."/>
            <person name="Rokhsar D."/>
        </authorList>
    </citation>
    <scope>NUCLEOTIDE SEQUENCE [LARGE SCALE GENOMIC DNA]</scope>
    <source>
        <strain evidence="10">cv. Goldsmith</strain>
    </source>
</reference>
<dbReference type="PANTHER" id="PTHR22792">
    <property type="entry name" value="LUPUS LA PROTEIN-RELATED"/>
    <property type="match status" value="1"/>
</dbReference>
<dbReference type="InterPro" id="IPR012677">
    <property type="entry name" value="Nucleotide-bd_a/b_plait_sf"/>
</dbReference>
<comment type="subcellular location">
    <subcellularLocation>
        <location evidence="2">Nucleus</location>
    </subcellularLocation>
</comment>
<evidence type="ECO:0000256" key="3">
    <source>
        <dbReference type="ARBA" id="ARBA00022884"/>
    </source>
</evidence>
<dbReference type="InterPro" id="IPR006630">
    <property type="entry name" value="La_HTH"/>
</dbReference>
<dbReference type="FunCoup" id="A0A2G5DDM6">
    <property type="interactions" value="718"/>
</dbReference>
<dbReference type="FunFam" id="1.10.10.10:FF:000158">
    <property type="entry name" value="La ribonucleoprotein domain family member 7"/>
    <property type="match status" value="1"/>
</dbReference>
<dbReference type="PROSITE" id="PS50102">
    <property type="entry name" value="RRM"/>
    <property type="match status" value="1"/>
</dbReference>
<evidence type="ECO:0000259" key="8">
    <source>
        <dbReference type="PROSITE" id="PS50961"/>
    </source>
</evidence>
<dbReference type="STRING" id="218851.A0A2G5DDM6"/>
<dbReference type="AlphaFoldDB" id="A0A2G5DDM6"/>
<dbReference type="SMART" id="SM00715">
    <property type="entry name" value="LA"/>
    <property type="match status" value="1"/>
</dbReference>